<dbReference type="EMBL" id="JACXVP010000005">
    <property type="protein sequence ID" value="KAG5604962.1"/>
    <property type="molecule type" value="Genomic_DNA"/>
</dbReference>
<gene>
    <name evidence="1" type="ORF">H5410_026454</name>
</gene>
<dbReference type="AlphaFoldDB" id="A0A9J5YX42"/>
<accession>A0A9J5YX42</accession>
<name>A0A9J5YX42_SOLCO</name>
<keyword evidence="2" id="KW-1185">Reference proteome</keyword>
<evidence type="ECO:0000313" key="2">
    <source>
        <dbReference type="Proteomes" id="UP000824120"/>
    </source>
</evidence>
<organism evidence="1 2">
    <name type="scientific">Solanum commersonii</name>
    <name type="common">Commerson's wild potato</name>
    <name type="synonym">Commerson's nightshade</name>
    <dbReference type="NCBI Taxonomy" id="4109"/>
    <lineage>
        <taxon>Eukaryota</taxon>
        <taxon>Viridiplantae</taxon>
        <taxon>Streptophyta</taxon>
        <taxon>Embryophyta</taxon>
        <taxon>Tracheophyta</taxon>
        <taxon>Spermatophyta</taxon>
        <taxon>Magnoliopsida</taxon>
        <taxon>eudicotyledons</taxon>
        <taxon>Gunneridae</taxon>
        <taxon>Pentapetalae</taxon>
        <taxon>asterids</taxon>
        <taxon>lamiids</taxon>
        <taxon>Solanales</taxon>
        <taxon>Solanaceae</taxon>
        <taxon>Solanoideae</taxon>
        <taxon>Solaneae</taxon>
        <taxon>Solanum</taxon>
    </lineage>
</organism>
<evidence type="ECO:0000313" key="1">
    <source>
        <dbReference type="EMBL" id="KAG5604962.1"/>
    </source>
</evidence>
<dbReference type="Proteomes" id="UP000824120">
    <property type="component" value="Chromosome 5"/>
</dbReference>
<proteinExistence type="predicted"/>
<sequence length="87" mass="9854">MPKWSEKLNPFTYADDTIIFVVADKKSIALIMNTLKDYENQSGQKLCSQSFGGTLELKALYGLTLCGTSIARDIDLNWWNEGEDLKF</sequence>
<reference evidence="1 2" key="1">
    <citation type="submission" date="2020-09" db="EMBL/GenBank/DDBJ databases">
        <title>De no assembly of potato wild relative species, Solanum commersonii.</title>
        <authorList>
            <person name="Cho K."/>
        </authorList>
    </citation>
    <scope>NUCLEOTIDE SEQUENCE [LARGE SCALE GENOMIC DNA]</scope>
    <source>
        <strain evidence="1">LZ3.2</strain>
        <tissue evidence="1">Leaf</tissue>
    </source>
</reference>
<comment type="caution">
    <text evidence="1">The sequence shown here is derived from an EMBL/GenBank/DDBJ whole genome shotgun (WGS) entry which is preliminary data.</text>
</comment>
<protein>
    <submittedName>
        <fullName evidence="1">Uncharacterized protein</fullName>
    </submittedName>
</protein>